<dbReference type="AlphaFoldDB" id="A0A4S4FV78"/>
<name>A0A4S4FV78_9MICO</name>
<feature type="transmembrane region" description="Helical" evidence="2">
    <location>
        <begin position="51"/>
        <end position="70"/>
    </location>
</feature>
<reference evidence="3 4" key="1">
    <citation type="submission" date="2019-04" db="EMBL/GenBank/DDBJ databases">
        <authorList>
            <person name="Jiang L."/>
        </authorList>
    </citation>
    <scope>NUCLEOTIDE SEQUENCE [LARGE SCALE GENOMIC DNA]</scope>
    <source>
        <strain evidence="3 4">YIM 131861</strain>
    </source>
</reference>
<keyword evidence="2" id="KW-0812">Transmembrane</keyword>
<evidence type="ECO:0008006" key="5">
    <source>
        <dbReference type="Google" id="ProtNLM"/>
    </source>
</evidence>
<comment type="caution">
    <text evidence="3">The sequence shown here is derived from an EMBL/GenBank/DDBJ whole genome shotgun (WGS) entry which is preliminary data.</text>
</comment>
<accession>A0A4S4FV78</accession>
<dbReference type="EMBL" id="SSSN01000005">
    <property type="protein sequence ID" value="THG34208.1"/>
    <property type="molecule type" value="Genomic_DNA"/>
</dbReference>
<keyword evidence="2" id="KW-1133">Transmembrane helix</keyword>
<proteinExistence type="predicted"/>
<evidence type="ECO:0000256" key="1">
    <source>
        <dbReference type="SAM" id="MobiDB-lite"/>
    </source>
</evidence>
<feature type="compositionally biased region" description="Basic and acidic residues" evidence="1">
    <location>
        <begin position="16"/>
        <end position="27"/>
    </location>
</feature>
<keyword evidence="2" id="KW-0472">Membrane</keyword>
<dbReference type="OrthoDB" id="5125407at2"/>
<dbReference type="Proteomes" id="UP000307380">
    <property type="component" value="Unassembled WGS sequence"/>
</dbReference>
<organism evidence="3 4">
    <name type="scientific">Orlajensenia flava</name>
    <dbReference type="NCBI Taxonomy" id="2565934"/>
    <lineage>
        <taxon>Bacteria</taxon>
        <taxon>Bacillati</taxon>
        <taxon>Actinomycetota</taxon>
        <taxon>Actinomycetes</taxon>
        <taxon>Micrococcales</taxon>
        <taxon>Microbacteriaceae</taxon>
        <taxon>Orlajensenia</taxon>
    </lineage>
</organism>
<dbReference type="RefSeq" id="WP_136424006.1">
    <property type="nucleotide sequence ID" value="NZ_SSSN01000005.1"/>
</dbReference>
<evidence type="ECO:0000313" key="3">
    <source>
        <dbReference type="EMBL" id="THG34208.1"/>
    </source>
</evidence>
<evidence type="ECO:0000313" key="4">
    <source>
        <dbReference type="Proteomes" id="UP000307380"/>
    </source>
</evidence>
<evidence type="ECO:0000256" key="2">
    <source>
        <dbReference type="SAM" id="Phobius"/>
    </source>
</evidence>
<feature type="region of interest" description="Disordered" evidence="1">
    <location>
        <begin position="1"/>
        <end position="30"/>
    </location>
</feature>
<sequence length="126" mass="13558">MSTEQPTPRPEDDEATRDGEFVVHGDVSDDGPIEVDREDAVLRRAPKYPRFMIAGAIAGVLVALILTVAFPANAQFSPAQVFGFLLLFFAVIGAAVGAVVAILVDRSMLKRSQKAVVERRSTHPPA</sequence>
<keyword evidence="4" id="KW-1185">Reference proteome</keyword>
<protein>
    <recommendedName>
        <fullName evidence="5">Potassium transporter Trk</fullName>
    </recommendedName>
</protein>
<gene>
    <name evidence="3" type="ORF">E6C70_07890</name>
</gene>
<feature type="transmembrane region" description="Helical" evidence="2">
    <location>
        <begin position="82"/>
        <end position="104"/>
    </location>
</feature>